<dbReference type="Gene3D" id="3.40.50.1820">
    <property type="entry name" value="alpha/beta hydrolase"/>
    <property type="match status" value="1"/>
</dbReference>
<dbReference type="STRING" id="1173701.A0A066WWW8"/>
<reference evidence="2" key="1">
    <citation type="journal article" date="2014" name="Genome Announc.">
        <title>Draft genome sequence of Colletotrichum sublineola, a destructive pathogen of cultivated sorghum.</title>
        <authorList>
            <person name="Baroncelli R."/>
            <person name="Sanz-Martin J.M."/>
            <person name="Rech G.E."/>
            <person name="Sukno S.A."/>
            <person name="Thon M.R."/>
        </authorList>
    </citation>
    <scope>NUCLEOTIDE SEQUENCE [LARGE SCALE GENOMIC DNA]</scope>
    <source>
        <strain evidence="2">TX430BB</strain>
    </source>
</reference>
<comment type="caution">
    <text evidence="1">The sequence shown here is derived from an EMBL/GenBank/DDBJ whole genome shotgun (WGS) entry which is preliminary data.</text>
</comment>
<dbReference type="Proteomes" id="UP000027238">
    <property type="component" value="Unassembled WGS sequence"/>
</dbReference>
<evidence type="ECO:0000313" key="1">
    <source>
        <dbReference type="EMBL" id="KDN61393.1"/>
    </source>
</evidence>
<dbReference type="OrthoDB" id="408631at2759"/>
<dbReference type="InterPro" id="IPR029058">
    <property type="entry name" value="AB_hydrolase_fold"/>
</dbReference>
<gene>
    <name evidence="1" type="ORF">CSUB01_00714</name>
</gene>
<accession>A0A066WWW8</accession>
<protein>
    <submittedName>
        <fullName evidence="1">Uncharacterized protein</fullName>
    </submittedName>
</protein>
<keyword evidence="2" id="KW-1185">Reference proteome</keyword>
<dbReference type="HOGENOM" id="CLU_2102657_0_0_1"/>
<dbReference type="AlphaFoldDB" id="A0A066WWW8"/>
<evidence type="ECO:0000313" key="2">
    <source>
        <dbReference type="Proteomes" id="UP000027238"/>
    </source>
</evidence>
<organism evidence="1 2">
    <name type="scientific">Colletotrichum sublineola</name>
    <name type="common">Sorghum anthracnose fungus</name>
    <dbReference type="NCBI Taxonomy" id="1173701"/>
    <lineage>
        <taxon>Eukaryota</taxon>
        <taxon>Fungi</taxon>
        <taxon>Dikarya</taxon>
        <taxon>Ascomycota</taxon>
        <taxon>Pezizomycotina</taxon>
        <taxon>Sordariomycetes</taxon>
        <taxon>Hypocreomycetidae</taxon>
        <taxon>Glomerellales</taxon>
        <taxon>Glomerellaceae</taxon>
        <taxon>Colletotrichum</taxon>
        <taxon>Colletotrichum graminicola species complex</taxon>
    </lineage>
</organism>
<name>A0A066WWW8_COLSU</name>
<sequence length="116" mass="12614">MYRSAANASGDAGLDTVLANYSGDYWGAATLVIGDAFFVAGRRSVNQLYTAASVPTYSYFFDAQTANLDAQEYGVAHFQEIPFVFGNWQGVGWDVNPVPAGDKEASYYKLAETMSR</sequence>
<dbReference type="SUPFAM" id="SSF53474">
    <property type="entry name" value="alpha/beta-Hydrolases"/>
    <property type="match status" value="1"/>
</dbReference>
<feature type="non-terminal residue" evidence="1">
    <location>
        <position position="116"/>
    </location>
</feature>
<proteinExistence type="predicted"/>
<dbReference type="EMBL" id="JMSE01001414">
    <property type="protein sequence ID" value="KDN61393.1"/>
    <property type="molecule type" value="Genomic_DNA"/>
</dbReference>